<sequence>MQTILAAFGALNSFFTLGRAFSFAYGGLCAAIQIHADLLNNLIGAPVSFFDQNPSGRILNRLSSDLYAIDDSLPFILNIFVANFFSLLGTLVVISYSQVGLALSYAAPVVPLLNGFLTTFTETEKEMISVERVVEVGIIGRTGAGKSSILNALLRLAPICNGRILVDDFDVAKLAVRDLRGHFAVVPQSPFLFDGSLRENLDPFNRTTDLRIWEALDKCHMKTEIESIGGLDIHVKESGASFSVGQRQLLCLARAILKSSKILCLDECTANVDNQTASLLQNTISAECKGMTVLTIAHRISTVMKMDSILVLDQGKLVEEGNPEVLVDDKFSRFSRFAKASNM</sequence>
<comment type="similarity">
    <text evidence="2">Belongs to the ABC transporter superfamily. ABCC family. Conjugate transporter (TC 3.A.1.208) subfamily.</text>
</comment>
<dbReference type="SUPFAM" id="SSF52540">
    <property type="entry name" value="P-loop containing nucleoside triphosphate hydrolases"/>
    <property type="match status" value="1"/>
</dbReference>
<feature type="domain" description="ABC transmembrane type-1" evidence="12">
    <location>
        <begin position="1"/>
        <end position="103"/>
    </location>
</feature>
<dbReference type="GO" id="GO:0140359">
    <property type="term" value="F:ABC-type transporter activity"/>
    <property type="evidence" value="ECO:0007669"/>
    <property type="project" value="InterPro"/>
</dbReference>
<dbReference type="PROSITE" id="PS50893">
    <property type="entry name" value="ABC_TRANSPORTER_2"/>
    <property type="match status" value="1"/>
</dbReference>
<feature type="domain" description="ABC transporter" evidence="11">
    <location>
        <begin position="107"/>
        <end position="339"/>
    </location>
</feature>
<dbReference type="SUPFAM" id="SSF90123">
    <property type="entry name" value="ABC transporter transmembrane region"/>
    <property type="match status" value="1"/>
</dbReference>
<dbReference type="OMA" id="CTIAHHI"/>
<evidence type="ECO:0000256" key="3">
    <source>
        <dbReference type="ARBA" id="ARBA00022448"/>
    </source>
</evidence>
<keyword evidence="14" id="KW-1185">Reference proteome</keyword>
<accession>A0A0P0WTU4</accession>
<dbReference type="Pfam" id="PF00005">
    <property type="entry name" value="ABC_tran"/>
    <property type="match status" value="1"/>
</dbReference>
<dbReference type="GO" id="GO:0016887">
    <property type="term" value="F:ATP hydrolysis activity"/>
    <property type="evidence" value="ECO:0007669"/>
    <property type="project" value="InterPro"/>
</dbReference>
<evidence type="ECO:0000259" key="12">
    <source>
        <dbReference type="PROSITE" id="PS50929"/>
    </source>
</evidence>
<keyword evidence="7 9" id="KW-1133">Transmembrane helix</keyword>
<reference evidence="14" key="1">
    <citation type="journal article" date="2005" name="Nature">
        <title>The map-based sequence of the rice genome.</title>
        <authorList>
            <consortium name="International rice genome sequencing project (IRGSP)"/>
            <person name="Matsumoto T."/>
            <person name="Wu J."/>
            <person name="Kanamori H."/>
            <person name="Katayose Y."/>
            <person name="Fujisawa M."/>
            <person name="Namiki N."/>
            <person name="Mizuno H."/>
            <person name="Yamamoto K."/>
            <person name="Antonio B.A."/>
            <person name="Baba T."/>
            <person name="Sakata K."/>
            <person name="Nagamura Y."/>
            <person name="Aoki H."/>
            <person name="Arikawa K."/>
            <person name="Arita K."/>
            <person name="Bito T."/>
            <person name="Chiden Y."/>
            <person name="Fujitsuka N."/>
            <person name="Fukunaka R."/>
            <person name="Hamada M."/>
            <person name="Harada C."/>
            <person name="Hayashi A."/>
            <person name="Hijishita S."/>
            <person name="Honda M."/>
            <person name="Hosokawa S."/>
            <person name="Ichikawa Y."/>
            <person name="Idonuma A."/>
            <person name="Iijima M."/>
            <person name="Ikeda M."/>
            <person name="Ikeno M."/>
            <person name="Ito K."/>
            <person name="Ito S."/>
            <person name="Ito T."/>
            <person name="Ito Y."/>
            <person name="Ito Y."/>
            <person name="Iwabuchi A."/>
            <person name="Kamiya K."/>
            <person name="Karasawa W."/>
            <person name="Kurita K."/>
            <person name="Katagiri S."/>
            <person name="Kikuta A."/>
            <person name="Kobayashi H."/>
            <person name="Kobayashi N."/>
            <person name="Machita K."/>
            <person name="Maehara T."/>
            <person name="Masukawa M."/>
            <person name="Mizubayashi T."/>
            <person name="Mukai Y."/>
            <person name="Nagasaki H."/>
            <person name="Nagata Y."/>
            <person name="Naito S."/>
            <person name="Nakashima M."/>
            <person name="Nakama Y."/>
            <person name="Nakamichi Y."/>
            <person name="Nakamura M."/>
            <person name="Meguro A."/>
            <person name="Negishi M."/>
            <person name="Ohta I."/>
            <person name="Ohta T."/>
            <person name="Okamoto M."/>
            <person name="Ono N."/>
            <person name="Saji S."/>
            <person name="Sakaguchi M."/>
            <person name="Sakai K."/>
            <person name="Shibata M."/>
            <person name="Shimokawa T."/>
            <person name="Song J."/>
            <person name="Takazaki Y."/>
            <person name="Terasawa K."/>
            <person name="Tsugane M."/>
            <person name="Tsuji K."/>
            <person name="Ueda S."/>
            <person name="Waki K."/>
            <person name="Yamagata H."/>
            <person name="Yamamoto M."/>
            <person name="Yamamoto S."/>
            <person name="Yamane H."/>
            <person name="Yoshiki S."/>
            <person name="Yoshihara R."/>
            <person name="Yukawa K."/>
            <person name="Zhong H."/>
            <person name="Yano M."/>
            <person name="Yuan Q."/>
            <person name="Ouyang S."/>
            <person name="Liu J."/>
            <person name="Jones K.M."/>
            <person name="Gansberger K."/>
            <person name="Moffat K."/>
            <person name="Hill J."/>
            <person name="Bera J."/>
            <person name="Fadrosh D."/>
            <person name="Jin S."/>
            <person name="Johri S."/>
            <person name="Kim M."/>
            <person name="Overton L."/>
            <person name="Reardon M."/>
            <person name="Tsitrin T."/>
            <person name="Vuong H."/>
            <person name="Weaver B."/>
            <person name="Ciecko A."/>
            <person name="Tallon L."/>
            <person name="Jackson J."/>
            <person name="Pai G."/>
            <person name="Aken S.V."/>
            <person name="Utterback T."/>
            <person name="Reidmuller S."/>
            <person name="Feldblyum T."/>
            <person name="Hsiao J."/>
            <person name="Zismann V."/>
            <person name="Iobst S."/>
            <person name="de Vazeille A.R."/>
            <person name="Buell C.R."/>
            <person name="Ying K."/>
            <person name="Li Y."/>
            <person name="Lu T."/>
            <person name="Huang Y."/>
            <person name="Zhao Q."/>
            <person name="Feng Q."/>
            <person name="Zhang L."/>
            <person name="Zhu J."/>
            <person name="Weng Q."/>
            <person name="Mu J."/>
            <person name="Lu Y."/>
            <person name="Fan D."/>
            <person name="Liu Y."/>
            <person name="Guan J."/>
            <person name="Zhang Y."/>
            <person name="Yu S."/>
            <person name="Liu X."/>
            <person name="Zhang Y."/>
            <person name="Hong G."/>
            <person name="Han B."/>
            <person name="Choisne N."/>
            <person name="Demange N."/>
            <person name="Orjeda G."/>
            <person name="Samain S."/>
            <person name="Cattolico L."/>
            <person name="Pelletier E."/>
            <person name="Couloux A."/>
            <person name="Segurens B."/>
            <person name="Wincker P."/>
            <person name="D'Hont A."/>
            <person name="Scarpelli C."/>
            <person name="Weissenbach J."/>
            <person name="Salanoubat M."/>
            <person name="Quetier F."/>
            <person name="Yu Y."/>
            <person name="Kim H.R."/>
            <person name="Rambo T."/>
            <person name="Currie J."/>
            <person name="Collura K."/>
            <person name="Luo M."/>
            <person name="Yang T."/>
            <person name="Ammiraju J.S.S."/>
            <person name="Engler F."/>
            <person name="Soderlund C."/>
            <person name="Wing R.A."/>
            <person name="Palmer L.E."/>
            <person name="de la Bastide M."/>
            <person name="Spiegel L."/>
            <person name="Nascimento L."/>
            <person name="Zutavern T."/>
            <person name="O'Shaughnessy A."/>
            <person name="Dike S."/>
            <person name="Dedhia N."/>
            <person name="Preston R."/>
            <person name="Balija V."/>
            <person name="McCombie W.R."/>
            <person name="Chow T."/>
            <person name="Chen H."/>
            <person name="Chung M."/>
            <person name="Chen C."/>
            <person name="Shaw J."/>
            <person name="Wu H."/>
            <person name="Hsiao K."/>
            <person name="Chao Y."/>
            <person name="Chu M."/>
            <person name="Cheng C."/>
            <person name="Hour A."/>
            <person name="Lee P."/>
            <person name="Lin S."/>
            <person name="Lin Y."/>
            <person name="Liou J."/>
            <person name="Liu S."/>
            <person name="Hsing Y."/>
            <person name="Raghuvanshi S."/>
            <person name="Mohanty A."/>
            <person name="Bharti A.K."/>
            <person name="Gaur A."/>
            <person name="Gupta V."/>
            <person name="Kumar D."/>
            <person name="Ravi V."/>
            <person name="Vij S."/>
            <person name="Kapur A."/>
            <person name="Khurana P."/>
            <person name="Khurana P."/>
            <person name="Khurana J.P."/>
            <person name="Tyagi A.K."/>
            <person name="Gaikwad K."/>
            <person name="Singh A."/>
            <person name="Dalal V."/>
            <person name="Srivastava S."/>
            <person name="Dixit A."/>
            <person name="Pal A.K."/>
            <person name="Ghazi I.A."/>
            <person name="Yadav M."/>
            <person name="Pandit A."/>
            <person name="Bhargava A."/>
            <person name="Sureshbabu K."/>
            <person name="Batra K."/>
            <person name="Sharma T.R."/>
            <person name="Mohapatra T."/>
            <person name="Singh N.K."/>
            <person name="Messing J."/>
            <person name="Nelson A.B."/>
            <person name="Fuks G."/>
            <person name="Kavchok S."/>
            <person name="Keizer G."/>
            <person name="Linton E."/>
            <person name="Llaca V."/>
            <person name="Song R."/>
            <person name="Tanyolac B."/>
            <person name="Young S."/>
            <person name="Ho-Il K."/>
            <person name="Hahn J.H."/>
            <person name="Sangsakoo G."/>
            <person name="Vanavichit A."/>
            <person name="de Mattos Luiz.A.T."/>
            <person name="Zimmer P.D."/>
            <person name="Malone G."/>
            <person name="Dellagostin O."/>
            <person name="de Oliveira A.C."/>
            <person name="Bevan M."/>
            <person name="Bancroft I."/>
            <person name="Minx P."/>
            <person name="Cordum H."/>
            <person name="Wilson R."/>
            <person name="Cheng Z."/>
            <person name="Jin W."/>
            <person name="Jiang J."/>
            <person name="Leong S.A."/>
            <person name="Iwama H."/>
            <person name="Gojobori T."/>
            <person name="Itoh T."/>
            <person name="Niimura Y."/>
            <person name="Fujii Y."/>
            <person name="Habara T."/>
            <person name="Sakai H."/>
            <person name="Sato Y."/>
            <person name="Wilson G."/>
            <person name="Kumar K."/>
            <person name="McCouch S."/>
            <person name="Juretic N."/>
            <person name="Hoen D."/>
            <person name="Wright S."/>
            <person name="Bruskiewich R."/>
            <person name="Bureau T."/>
            <person name="Miyao A."/>
            <person name="Hirochika H."/>
            <person name="Nishikawa T."/>
            <person name="Kadowaki K."/>
            <person name="Sugiura M."/>
            <person name="Burr B."/>
            <person name="Sasaki T."/>
        </authorList>
    </citation>
    <scope>NUCLEOTIDE SEQUENCE [LARGE SCALE GENOMIC DNA]</scope>
    <source>
        <strain evidence="14">cv. Nipponbare</strain>
    </source>
</reference>
<dbReference type="Gene3D" id="1.20.1560.10">
    <property type="entry name" value="ABC transporter type 1, transmembrane domain"/>
    <property type="match status" value="1"/>
</dbReference>
<evidence type="ECO:0000256" key="10">
    <source>
        <dbReference type="SAM" id="SignalP"/>
    </source>
</evidence>
<keyword evidence="10" id="KW-0732">Signal</keyword>
<dbReference type="PANTHER" id="PTHR24223:SF330">
    <property type="entry name" value="ATP-BINDING CASSETTE SUB-FAMILY C MEMBER 10"/>
    <property type="match status" value="1"/>
</dbReference>
<dbReference type="InterPro" id="IPR017871">
    <property type="entry name" value="ABC_transporter-like_CS"/>
</dbReference>
<reference evidence="13 14" key="2">
    <citation type="journal article" date="2013" name="Plant Cell Physiol.">
        <title>Rice Annotation Project Database (RAP-DB): an integrative and interactive database for rice genomics.</title>
        <authorList>
            <person name="Sakai H."/>
            <person name="Lee S.S."/>
            <person name="Tanaka T."/>
            <person name="Numa H."/>
            <person name="Kim J."/>
            <person name="Kawahara Y."/>
            <person name="Wakimoto H."/>
            <person name="Yang C.C."/>
            <person name="Iwamoto M."/>
            <person name="Abe T."/>
            <person name="Yamada Y."/>
            <person name="Muto A."/>
            <person name="Inokuchi H."/>
            <person name="Ikemura T."/>
            <person name="Matsumoto T."/>
            <person name="Sasaki T."/>
            <person name="Itoh T."/>
        </authorList>
    </citation>
    <scope>NUCLEOTIDE SEQUENCE [LARGE SCALE GENOMIC DNA]</scope>
    <source>
        <strain evidence="14">cv. Nipponbare</strain>
    </source>
</reference>
<organism evidence="13 14">
    <name type="scientific">Oryza sativa subsp. japonica</name>
    <name type="common">Rice</name>
    <dbReference type="NCBI Taxonomy" id="39947"/>
    <lineage>
        <taxon>Eukaryota</taxon>
        <taxon>Viridiplantae</taxon>
        <taxon>Streptophyta</taxon>
        <taxon>Embryophyta</taxon>
        <taxon>Tracheophyta</taxon>
        <taxon>Spermatophyta</taxon>
        <taxon>Magnoliopsida</taxon>
        <taxon>Liliopsida</taxon>
        <taxon>Poales</taxon>
        <taxon>Poaceae</taxon>
        <taxon>BOP clade</taxon>
        <taxon>Oryzoideae</taxon>
        <taxon>Oryzeae</taxon>
        <taxon>Oryzinae</taxon>
        <taxon>Oryza</taxon>
        <taxon>Oryza sativa</taxon>
    </lineage>
</organism>
<evidence type="ECO:0000256" key="1">
    <source>
        <dbReference type="ARBA" id="ARBA00004370"/>
    </source>
</evidence>
<evidence type="ECO:0000256" key="4">
    <source>
        <dbReference type="ARBA" id="ARBA00022692"/>
    </source>
</evidence>
<dbReference type="Proteomes" id="UP000059680">
    <property type="component" value="Chromosome 6"/>
</dbReference>
<keyword evidence="4 9" id="KW-0812">Transmembrane</keyword>
<gene>
    <name evidence="13" type="ordered locus">Os06g0184766</name>
    <name evidence="13" type="ORF">OSNPB_060184766</name>
</gene>
<dbReference type="GO" id="GO:0016020">
    <property type="term" value="C:membrane"/>
    <property type="evidence" value="ECO:0007669"/>
    <property type="project" value="UniProtKB-SubCell"/>
</dbReference>
<dbReference type="InterPro" id="IPR027417">
    <property type="entry name" value="P-loop_NTPase"/>
</dbReference>
<dbReference type="SMART" id="SM00382">
    <property type="entry name" value="AAA"/>
    <property type="match status" value="1"/>
</dbReference>
<dbReference type="CDD" id="cd03244">
    <property type="entry name" value="ABCC_MRP_domain2"/>
    <property type="match status" value="1"/>
</dbReference>
<keyword evidence="8 9" id="KW-0472">Membrane</keyword>
<evidence type="ECO:0000313" key="13">
    <source>
        <dbReference type="EMBL" id="BAS96502.1"/>
    </source>
</evidence>
<dbReference type="PROSITE" id="PS00211">
    <property type="entry name" value="ABC_TRANSPORTER_1"/>
    <property type="match status" value="1"/>
</dbReference>
<dbReference type="AlphaFoldDB" id="A0A0P0WTU4"/>
<dbReference type="PANTHER" id="PTHR24223">
    <property type="entry name" value="ATP-BINDING CASSETTE SUB-FAMILY C"/>
    <property type="match status" value="1"/>
</dbReference>
<dbReference type="InterPro" id="IPR050173">
    <property type="entry name" value="ABC_transporter_C-like"/>
</dbReference>
<dbReference type="GO" id="GO:0005524">
    <property type="term" value="F:ATP binding"/>
    <property type="evidence" value="ECO:0007669"/>
    <property type="project" value="UniProtKB-KW"/>
</dbReference>
<dbReference type="FunFam" id="3.40.50.300:FF:000630">
    <property type="entry name" value="ATP-binding cassette (ABC) transporter, putative"/>
    <property type="match status" value="1"/>
</dbReference>
<evidence type="ECO:0000256" key="6">
    <source>
        <dbReference type="ARBA" id="ARBA00022840"/>
    </source>
</evidence>
<dbReference type="EMBL" id="AP014962">
    <property type="protein sequence ID" value="BAS96502.1"/>
    <property type="molecule type" value="Genomic_DNA"/>
</dbReference>
<proteinExistence type="inferred from homology"/>
<evidence type="ECO:0000313" key="14">
    <source>
        <dbReference type="Proteomes" id="UP000059680"/>
    </source>
</evidence>
<dbReference type="InterPro" id="IPR003439">
    <property type="entry name" value="ABC_transporter-like_ATP-bd"/>
</dbReference>
<dbReference type="eggNOG" id="KOG0054">
    <property type="taxonomic scope" value="Eukaryota"/>
</dbReference>
<keyword evidence="6" id="KW-0067">ATP-binding</keyword>
<dbReference type="InterPro" id="IPR011527">
    <property type="entry name" value="ABC1_TM_dom"/>
</dbReference>
<dbReference type="InterPro" id="IPR036640">
    <property type="entry name" value="ABC1_TM_sf"/>
</dbReference>
<dbReference type="PaxDb" id="39947-A0A0P0WTU4"/>
<feature type="signal peptide" evidence="10">
    <location>
        <begin position="1"/>
        <end position="20"/>
    </location>
</feature>
<dbReference type="PROSITE" id="PS50929">
    <property type="entry name" value="ABC_TM1F"/>
    <property type="match status" value="1"/>
</dbReference>
<dbReference type="SMR" id="A0A0P0WTU4"/>
<evidence type="ECO:0000256" key="7">
    <source>
        <dbReference type="ARBA" id="ARBA00022989"/>
    </source>
</evidence>
<dbReference type="InParanoid" id="A0A0P0WTU4"/>
<dbReference type="STRING" id="39947.A0A0P0WTU4"/>
<dbReference type="FunCoup" id="A0A0P0WTU4">
    <property type="interactions" value="7"/>
</dbReference>
<feature type="chain" id="PRO_5006056861" evidence="10">
    <location>
        <begin position="21"/>
        <end position="343"/>
    </location>
</feature>
<reference evidence="13 14" key="3">
    <citation type="journal article" date="2013" name="Rice">
        <title>Improvement of the Oryza sativa Nipponbare reference genome using next generation sequence and optical map data.</title>
        <authorList>
            <person name="Kawahara Y."/>
            <person name="de la Bastide M."/>
            <person name="Hamilton J.P."/>
            <person name="Kanamori H."/>
            <person name="McCombie W.R."/>
            <person name="Ouyang S."/>
            <person name="Schwartz D.C."/>
            <person name="Tanaka T."/>
            <person name="Wu J."/>
            <person name="Zhou S."/>
            <person name="Childs K.L."/>
            <person name="Davidson R.M."/>
            <person name="Lin H."/>
            <person name="Quesada-Ocampo L."/>
            <person name="Vaillancourt B."/>
            <person name="Sakai H."/>
            <person name="Lee S.S."/>
            <person name="Kim J."/>
            <person name="Numa H."/>
            <person name="Itoh T."/>
            <person name="Buell C.R."/>
            <person name="Matsumoto T."/>
        </authorList>
    </citation>
    <scope>NUCLEOTIDE SEQUENCE [LARGE SCALE GENOMIC DNA]</scope>
    <source>
        <strain evidence="14">cv. Nipponbare</strain>
    </source>
</reference>
<dbReference type="Pfam" id="PF00664">
    <property type="entry name" value="ABC_membrane"/>
    <property type="match status" value="1"/>
</dbReference>
<comment type="subcellular location">
    <subcellularLocation>
        <location evidence="1">Membrane</location>
    </subcellularLocation>
</comment>
<protein>
    <submittedName>
        <fullName evidence="13">Os06g0184766 protein</fullName>
    </submittedName>
</protein>
<dbReference type="InterPro" id="IPR003593">
    <property type="entry name" value="AAA+_ATPase"/>
</dbReference>
<keyword evidence="5" id="KW-0547">Nucleotide-binding</keyword>
<dbReference type="Gene3D" id="3.40.50.300">
    <property type="entry name" value="P-loop containing nucleotide triphosphate hydrolases"/>
    <property type="match status" value="1"/>
</dbReference>
<evidence type="ECO:0000256" key="5">
    <source>
        <dbReference type="ARBA" id="ARBA00022741"/>
    </source>
</evidence>
<evidence type="ECO:0000256" key="9">
    <source>
        <dbReference type="SAM" id="Phobius"/>
    </source>
</evidence>
<evidence type="ECO:0000256" key="2">
    <source>
        <dbReference type="ARBA" id="ARBA00009726"/>
    </source>
</evidence>
<evidence type="ECO:0000256" key="8">
    <source>
        <dbReference type="ARBA" id="ARBA00023136"/>
    </source>
</evidence>
<name>A0A0P0WTU4_ORYSJ</name>
<dbReference type="Gramene" id="Os06t0184766-00">
    <property type="protein sequence ID" value="Os06t0184766-00"/>
    <property type="gene ID" value="Os06g0184766"/>
</dbReference>
<keyword evidence="3" id="KW-0813">Transport</keyword>
<feature type="transmembrane region" description="Helical" evidence="9">
    <location>
        <begin position="75"/>
        <end position="96"/>
    </location>
</feature>
<evidence type="ECO:0000259" key="11">
    <source>
        <dbReference type="PROSITE" id="PS50893"/>
    </source>
</evidence>